<gene>
    <name evidence="8" type="ORF">EOE48_22840</name>
</gene>
<evidence type="ECO:0000256" key="2">
    <source>
        <dbReference type="ARBA" id="ARBA00004613"/>
    </source>
</evidence>
<keyword evidence="5" id="KW-0677">Repeat</keyword>
<accession>A0A3S2VJZ6</accession>
<keyword evidence="9" id="KW-1185">Reference proteome</keyword>
<evidence type="ECO:0000256" key="5">
    <source>
        <dbReference type="ARBA" id="ARBA00022737"/>
    </source>
</evidence>
<dbReference type="Gene3D" id="2.150.10.10">
    <property type="entry name" value="Serralysin-like metalloprotease, C-terminal"/>
    <property type="match status" value="4"/>
</dbReference>
<dbReference type="RefSeq" id="WP_127733189.1">
    <property type="nucleotide sequence ID" value="NZ_SACP01000029.1"/>
</dbReference>
<reference evidence="8 9" key="1">
    <citation type="submission" date="2019-01" db="EMBL/GenBank/DDBJ databases">
        <authorList>
            <person name="Chen W.-M."/>
        </authorList>
    </citation>
    <scope>NUCLEOTIDE SEQUENCE [LARGE SCALE GENOMIC DNA]</scope>
    <source>
        <strain evidence="8 9">TER-1</strain>
    </source>
</reference>
<protein>
    <submittedName>
        <fullName evidence="8">Calcium-binding protein</fullName>
    </submittedName>
</protein>
<dbReference type="PANTHER" id="PTHR38340:SF1">
    <property type="entry name" value="S-LAYER PROTEIN"/>
    <property type="match status" value="1"/>
</dbReference>
<dbReference type="GO" id="GO:0005576">
    <property type="term" value="C:extracellular region"/>
    <property type="evidence" value="ECO:0007669"/>
    <property type="project" value="UniProtKB-SubCell"/>
</dbReference>
<keyword evidence="6" id="KW-0843">Virulence</keyword>
<evidence type="ECO:0000256" key="7">
    <source>
        <dbReference type="ARBA" id="ARBA00023136"/>
    </source>
</evidence>
<name>A0A3S2VJZ6_9HYPH</name>
<dbReference type="InterPro" id="IPR011049">
    <property type="entry name" value="Serralysin-like_metalloprot_C"/>
</dbReference>
<evidence type="ECO:0000313" key="8">
    <source>
        <dbReference type="EMBL" id="RVU14577.1"/>
    </source>
</evidence>
<dbReference type="PRINTS" id="PR01488">
    <property type="entry name" value="RTXTOXINA"/>
</dbReference>
<keyword evidence="4" id="KW-0800">Toxin</keyword>
<dbReference type="PROSITE" id="PS00330">
    <property type="entry name" value="HEMOLYSIN_CALCIUM"/>
    <property type="match status" value="2"/>
</dbReference>
<dbReference type="Proteomes" id="UP000286997">
    <property type="component" value="Unassembled WGS sequence"/>
</dbReference>
<dbReference type="OrthoDB" id="8006227at2"/>
<keyword evidence="7" id="KW-0472">Membrane</keyword>
<dbReference type="GO" id="GO:0005509">
    <property type="term" value="F:calcium ion binding"/>
    <property type="evidence" value="ECO:0007669"/>
    <property type="project" value="InterPro"/>
</dbReference>
<dbReference type="InterPro" id="IPR003995">
    <property type="entry name" value="RTX_toxin_determinant-A"/>
</dbReference>
<dbReference type="EMBL" id="SACP01000029">
    <property type="protein sequence ID" value="RVU14577.1"/>
    <property type="molecule type" value="Genomic_DNA"/>
</dbReference>
<dbReference type="InterPro" id="IPR001343">
    <property type="entry name" value="Hemolysn_Ca-bd"/>
</dbReference>
<evidence type="ECO:0000256" key="1">
    <source>
        <dbReference type="ARBA" id="ARBA00004370"/>
    </source>
</evidence>
<evidence type="ECO:0000256" key="6">
    <source>
        <dbReference type="ARBA" id="ARBA00023026"/>
    </source>
</evidence>
<proteinExistence type="predicted"/>
<dbReference type="PRINTS" id="PR00313">
    <property type="entry name" value="CABNDNGRPT"/>
</dbReference>
<sequence>MATTSYYFGYLNRNEPLNTYTYLSQYADTITALNNGGFFTAYEGYYDGGYNYILARGLDATGAPAPKGEFAATNYGPGINVRSAEAATLKNGNVVMTYTTQSSTSTPITFRIFSPDGTLLTEGSTASGSNYSPDVTALGDGGFVISYDHLFGSTDLDTQAVVFNADGTVRTSLAVNVGTYYTGQSAVAGLTNGNFMVSYARERQDGSGATDLAFKIFNANGGVVRAETLADTYGTMKVPGEAIGLKDGGFAIVYFDDGWTGRPAEVTLGIWNADGSLRTIQRASEPLTRGGQRNDPTIAQLDNGFLAVGWSNVTDVTTEYAIWTPDGTAVTSGLWRGTSQNLNFAAAANGVLSGIVTDTIGDGSGYGIASNTLAFTRDTRGDASSEAITGDSLRDFMMGGGGNDTLLGYGADDTLDGGIGNDSVDGGIGNDLVSGGAGADILIGGTGNDTLDGGSENDRLDGGSGDDLLTGGLGADALLGRDGFDTASYAGAVASLTADLLTPANNTGEAAGDSYAGIEGLLGSRYSDRLTGNATANRLEGGAGNDTLDGGAGNDTLVGGDGADWLYASAGYDLLTGGAGGDRFAFTSVSPQYDTIGDFVHAQGDRIVLTSSAFGGLTGLVAGKSFVASGSPAAAQAGPTMLYNTGNGVLSYDADGTGAGAATQIATLSGAPTLVFWDFVFV</sequence>
<dbReference type="GO" id="GO:0016020">
    <property type="term" value="C:membrane"/>
    <property type="evidence" value="ECO:0007669"/>
    <property type="project" value="UniProtKB-SubCell"/>
</dbReference>
<evidence type="ECO:0000313" key="9">
    <source>
        <dbReference type="Proteomes" id="UP000286997"/>
    </source>
</evidence>
<comment type="caution">
    <text evidence="8">The sequence shown here is derived from an EMBL/GenBank/DDBJ whole genome shotgun (WGS) entry which is preliminary data.</text>
</comment>
<comment type="subcellular location">
    <subcellularLocation>
        <location evidence="1">Membrane</location>
    </subcellularLocation>
    <subcellularLocation>
        <location evidence="2">Secreted</location>
    </subcellularLocation>
</comment>
<dbReference type="PANTHER" id="PTHR38340">
    <property type="entry name" value="S-LAYER PROTEIN"/>
    <property type="match status" value="1"/>
</dbReference>
<keyword evidence="3" id="KW-0964">Secreted</keyword>
<evidence type="ECO:0000256" key="3">
    <source>
        <dbReference type="ARBA" id="ARBA00022525"/>
    </source>
</evidence>
<organism evidence="8 9">
    <name type="scientific">Methylobacterium oryzihabitans</name>
    <dbReference type="NCBI Taxonomy" id="2499852"/>
    <lineage>
        <taxon>Bacteria</taxon>
        <taxon>Pseudomonadati</taxon>
        <taxon>Pseudomonadota</taxon>
        <taxon>Alphaproteobacteria</taxon>
        <taxon>Hyphomicrobiales</taxon>
        <taxon>Methylobacteriaceae</taxon>
        <taxon>Methylobacterium</taxon>
    </lineage>
</organism>
<dbReference type="InterPro" id="IPR050557">
    <property type="entry name" value="RTX_toxin/Mannuronan_C5-epim"/>
</dbReference>
<dbReference type="InterPro" id="IPR018511">
    <property type="entry name" value="Hemolysin-typ_Ca-bd_CS"/>
</dbReference>
<dbReference type="SUPFAM" id="SSF51120">
    <property type="entry name" value="beta-Roll"/>
    <property type="match status" value="3"/>
</dbReference>
<dbReference type="AlphaFoldDB" id="A0A3S2VJZ6"/>
<dbReference type="Pfam" id="PF00353">
    <property type="entry name" value="HemolysinCabind"/>
    <property type="match status" value="4"/>
</dbReference>
<dbReference type="GO" id="GO:0090729">
    <property type="term" value="F:toxin activity"/>
    <property type="evidence" value="ECO:0007669"/>
    <property type="project" value="UniProtKB-KW"/>
</dbReference>
<evidence type="ECO:0000256" key="4">
    <source>
        <dbReference type="ARBA" id="ARBA00022656"/>
    </source>
</evidence>